<accession>A0A8H7D1K1</accession>
<dbReference type="OrthoDB" id="3068835at2759"/>
<organism evidence="3 4">
    <name type="scientific">Mycena venus</name>
    <dbReference type="NCBI Taxonomy" id="2733690"/>
    <lineage>
        <taxon>Eukaryota</taxon>
        <taxon>Fungi</taxon>
        <taxon>Dikarya</taxon>
        <taxon>Basidiomycota</taxon>
        <taxon>Agaricomycotina</taxon>
        <taxon>Agaricomycetes</taxon>
        <taxon>Agaricomycetidae</taxon>
        <taxon>Agaricales</taxon>
        <taxon>Marasmiineae</taxon>
        <taxon>Mycenaceae</taxon>
        <taxon>Mycena</taxon>
    </lineage>
</organism>
<gene>
    <name evidence="3" type="ORF">MVEN_00860100</name>
</gene>
<dbReference type="Proteomes" id="UP000620124">
    <property type="component" value="Unassembled WGS sequence"/>
</dbReference>
<sequence>MAYYNQYPNSYASQNPGSSYHAHPTYPQESYQAHPAHPAPHGYPMHPVPPQGYQAHPAYPAQQEYPEEKQGGMYGQQPQADQPPMSSAEESEFMNTALNFTQRPTHLPPGPRLAYPVLIPQTSPGRNTSFSRAWAAELALYDISIGEFLEFIDHLNVVRTASPPLQAIGLAGTAMSFVPHHWVQLAGHITELSADVASAVVAKGRMKSFLDRTNADFFGPRGLRVRVVKDKEVPMITGQPPTAPELAPVSGGYSADSASLRTRRLIALQGYIAPLQFDGLPPMSRETGKLDQLAAKSLLRKEAKSHSKALEEAGKGQKDYQEKMQKLQEEEAEVYAKAREEMAKKPEDRAKIEEDLRKELDKLVEERQKVISDTERKVADDQGKEDNDAKMFMWIVIENAA</sequence>
<feature type="region of interest" description="Disordered" evidence="2">
    <location>
        <begin position="1"/>
        <end position="57"/>
    </location>
</feature>
<evidence type="ECO:0000313" key="3">
    <source>
        <dbReference type="EMBL" id="KAF7358120.1"/>
    </source>
</evidence>
<evidence type="ECO:0000313" key="4">
    <source>
        <dbReference type="Proteomes" id="UP000620124"/>
    </source>
</evidence>
<feature type="region of interest" description="Disordered" evidence="2">
    <location>
        <begin position="68"/>
        <end position="87"/>
    </location>
</feature>
<proteinExistence type="predicted"/>
<dbReference type="EMBL" id="JACAZI010000006">
    <property type="protein sequence ID" value="KAF7358120.1"/>
    <property type="molecule type" value="Genomic_DNA"/>
</dbReference>
<dbReference type="CDD" id="cd06503">
    <property type="entry name" value="ATP-synt_Fo_b"/>
    <property type="match status" value="1"/>
</dbReference>
<dbReference type="AlphaFoldDB" id="A0A8H7D1K1"/>
<name>A0A8H7D1K1_9AGAR</name>
<protein>
    <submittedName>
        <fullName evidence="3">Uncharacterized protein</fullName>
    </submittedName>
</protein>
<keyword evidence="1" id="KW-0175">Coiled coil</keyword>
<dbReference type="InterPro" id="IPR053221">
    <property type="entry name" value="Burnettramic_acid_biosynth"/>
</dbReference>
<evidence type="ECO:0000256" key="1">
    <source>
        <dbReference type="SAM" id="Coils"/>
    </source>
</evidence>
<comment type="caution">
    <text evidence="3">The sequence shown here is derived from an EMBL/GenBank/DDBJ whole genome shotgun (WGS) entry which is preliminary data.</text>
</comment>
<reference evidence="3" key="1">
    <citation type="submission" date="2020-05" db="EMBL/GenBank/DDBJ databases">
        <title>Mycena genomes resolve the evolution of fungal bioluminescence.</title>
        <authorList>
            <person name="Tsai I.J."/>
        </authorList>
    </citation>
    <scope>NUCLEOTIDE SEQUENCE</scope>
    <source>
        <strain evidence="3">CCC161011</strain>
    </source>
</reference>
<evidence type="ECO:0000256" key="2">
    <source>
        <dbReference type="SAM" id="MobiDB-lite"/>
    </source>
</evidence>
<keyword evidence="4" id="KW-1185">Reference proteome</keyword>
<feature type="compositionally biased region" description="Polar residues" evidence="2">
    <location>
        <begin position="1"/>
        <end position="18"/>
    </location>
</feature>
<feature type="coiled-coil region" evidence="1">
    <location>
        <begin position="310"/>
        <end position="373"/>
    </location>
</feature>
<dbReference type="PANTHER" id="PTHR38887">
    <property type="entry name" value="CHROMOSOME 21, WHOLE GENOME SHOTGUN SEQUENCE"/>
    <property type="match status" value="1"/>
</dbReference>
<dbReference type="PANTHER" id="PTHR38887:SF1">
    <property type="entry name" value="RAS MODIFICATION PROTEIN ERF4"/>
    <property type="match status" value="1"/>
</dbReference>